<dbReference type="EMBL" id="RXIH01000046">
    <property type="protein sequence ID" value="RZN55215.1"/>
    <property type="molecule type" value="Genomic_DNA"/>
</dbReference>
<evidence type="ECO:0000313" key="1">
    <source>
        <dbReference type="EMBL" id="RZN55215.1"/>
    </source>
</evidence>
<dbReference type="Proteomes" id="UP000316080">
    <property type="component" value="Unassembled WGS sequence"/>
</dbReference>
<dbReference type="AlphaFoldDB" id="A0A523BEF0"/>
<reference evidence="1 3" key="2">
    <citation type="journal article" date="2019" name="Nat. Microbiol.">
        <title>Wide diversity of methane and short-chain alkane metabolisms in uncultured archaea.</title>
        <authorList>
            <person name="Borrel G."/>
            <person name="Adam P.S."/>
            <person name="McKay L.J."/>
            <person name="Chen L.X."/>
            <person name="Sierra-Garcia I.N."/>
            <person name="Sieber C.M."/>
            <person name="Letourneur Q."/>
            <person name="Ghozlane A."/>
            <person name="Andersen G.L."/>
            <person name="Li W.J."/>
            <person name="Hallam S.J."/>
            <person name="Muyzer G."/>
            <person name="de Oliveira V.M."/>
            <person name="Inskeep W.P."/>
            <person name="Banfield J.F."/>
            <person name="Gribaldo S."/>
        </authorList>
    </citation>
    <scope>NUCLEOTIDE SEQUENCE [LARGE SCALE GENOMIC DNA]</scope>
    <source>
        <strain evidence="1">Verst-YHS</strain>
    </source>
</reference>
<organism evidence="2 4">
    <name type="scientific">Thermoproteota archaeon</name>
    <dbReference type="NCBI Taxonomy" id="2056631"/>
    <lineage>
        <taxon>Archaea</taxon>
        <taxon>Thermoproteota</taxon>
    </lineage>
</organism>
<dbReference type="Proteomes" id="UP000317265">
    <property type="component" value="Unassembled WGS sequence"/>
</dbReference>
<evidence type="ECO:0000313" key="2">
    <source>
        <dbReference type="EMBL" id="TDA38840.1"/>
    </source>
</evidence>
<name>A0A523BEF0_9CREN</name>
<dbReference type="EMBL" id="QNVI01000041">
    <property type="protein sequence ID" value="TDA38840.1"/>
    <property type="molecule type" value="Genomic_DNA"/>
</dbReference>
<evidence type="ECO:0000313" key="3">
    <source>
        <dbReference type="Proteomes" id="UP000316080"/>
    </source>
</evidence>
<comment type="caution">
    <text evidence="2">The sequence shown here is derived from an EMBL/GenBank/DDBJ whole genome shotgun (WGS) entry which is preliminary data.</text>
</comment>
<evidence type="ECO:0000313" key="4">
    <source>
        <dbReference type="Proteomes" id="UP000317265"/>
    </source>
</evidence>
<reference evidence="2 4" key="1">
    <citation type="journal article" date="2019" name="Nat. Microbiol.">
        <title>Expanding anaerobic alkane metabolism in the domain of Archaea.</title>
        <authorList>
            <person name="Wang Y."/>
            <person name="Wegener G."/>
            <person name="Hou J."/>
            <person name="Wang F."/>
            <person name="Xiao X."/>
        </authorList>
    </citation>
    <scope>NUCLEOTIDE SEQUENCE [LARGE SCALE GENOMIC DNA]</scope>
    <source>
        <strain evidence="2">WYZ-LMO11</strain>
    </source>
</reference>
<sequence>MNKKVVIAFLFMFLLTISTGVYGVILSNTEPTLFWFAVPAGNITEPKVLRGPGPPINLTPIKVDIDRFTPLKKFFNPNVVEIGTHWIYNYGKKPVILRIELINCTLPVKWDVSANFPFDEKTHTFTKPLMPGQRIDGLVFHWIFEIPPELMNKPIIYQGGVKLIDANTGEVLTFIPIEIVRGELMRGGS</sequence>
<protein>
    <submittedName>
        <fullName evidence="2">Uncharacterized protein</fullName>
    </submittedName>
</protein>
<accession>A0A523BEF0</accession>
<proteinExistence type="predicted"/>
<gene>
    <name evidence="2" type="ORF">DSO09_03060</name>
    <name evidence="1" type="ORF">EF809_05680</name>
</gene>